<gene>
    <name evidence="8" type="primary">fmt</name>
    <name evidence="11" type="ORF">IAB36_08085</name>
</gene>
<evidence type="ECO:0000313" key="12">
    <source>
        <dbReference type="Proteomes" id="UP000886749"/>
    </source>
</evidence>
<evidence type="ECO:0000256" key="5">
    <source>
        <dbReference type="ARBA" id="ARBA00022679"/>
    </source>
</evidence>
<organism evidence="11 12">
    <name type="scientific">Candidatus Egerieicola pullicola</name>
    <dbReference type="NCBI Taxonomy" id="2840775"/>
    <lineage>
        <taxon>Bacteria</taxon>
        <taxon>Bacillati</taxon>
        <taxon>Bacillota</taxon>
        <taxon>Clostridia</taxon>
        <taxon>Eubacteriales</taxon>
        <taxon>Oscillospiraceae</taxon>
        <taxon>Oscillospiraceae incertae sedis</taxon>
        <taxon>Candidatus Egerieicola</taxon>
    </lineage>
</organism>
<dbReference type="InterPro" id="IPR041711">
    <property type="entry name" value="Met-tRNA-FMT_N"/>
</dbReference>
<evidence type="ECO:0000259" key="9">
    <source>
        <dbReference type="Pfam" id="PF00551"/>
    </source>
</evidence>
<comment type="similarity">
    <text evidence="2 8">Belongs to the Fmt family.</text>
</comment>
<evidence type="ECO:0000256" key="1">
    <source>
        <dbReference type="ARBA" id="ARBA00002606"/>
    </source>
</evidence>
<comment type="caution">
    <text evidence="11">The sequence shown here is derived from an EMBL/GenBank/DDBJ whole genome shotgun (WGS) entry which is preliminary data.</text>
</comment>
<dbReference type="SUPFAM" id="SSF50486">
    <property type="entry name" value="FMT C-terminal domain-like"/>
    <property type="match status" value="1"/>
</dbReference>
<accession>A0A9D1AM81</accession>
<dbReference type="CDD" id="cd08704">
    <property type="entry name" value="Met_tRNA_FMT_C"/>
    <property type="match status" value="1"/>
</dbReference>
<dbReference type="EMBL" id="DVGY01000188">
    <property type="protein sequence ID" value="HIR41771.1"/>
    <property type="molecule type" value="Genomic_DNA"/>
</dbReference>
<keyword evidence="6 8" id="KW-0648">Protein biosynthesis</keyword>
<dbReference type="PANTHER" id="PTHR11138">
    <property type="entry name" value="METHIONYL-TRNA FORMYLTRANSFERASE"/>
    <property type="match status" value="1"/>
</dbReference>
<dbReference type="GO" id="GO:0005829">
    <property type="term" value="C:cytosol"/>
    <property type="evidence" value="ECO:0007669"/>
    <property type="project" value="TreeGrafter"/>
</dbReference>
<proteinExistence type="inferred from homology"/>
<dbReference type="InterPro" id="IPR011034">
    <property type="entry name" value="Formyl_transferase-like_C_sf"/>
</dbReference>
<evidence type="ECO:0000256" key="4">
    <source>
        <dbReference type="ARBA" id="ARBA00016014"/>
    </source>
</evidence>
<dbReference type="GO" id="GO:0004479">
    <property type="term" value="F:methionyl-tRNA formyltransferase activity"/>
    <property type="evidence" value="ECO:0007669"/>
    <property type="project" value="UniProtKB-UniRule"/>
</dbReference>
<protein>
    <recommendedName>
        <fullName evidence="4 8">Methionyl-tRNA formyltransferase</fullName>
        <ecNumber evidence="3 8">2.1.2.9</ecNumber>
    </recommendedName>
</protein>
<dbReference type="InterPro" id="IPR036477">
    <property type="entry name" value="Formyl_transf_N_sf"/>
</dbReference>
<feature type="domain" description="Formyl transferase N-terminal" evidence="9">
    <location>
        <begin position="1"/>
        <end position="179"/>
    </location>
</feature>
<evidence type="ECO:0000256" key="3">
    <source>
        <dbReference type="ARBA" id="ARBA00012261"/>
    </source>
</evidence>
<dbReference type="InterPro" id="IPR044135">
    <property type="entry name" value="Met-tRNA-FMT_C"/>
</dbReference>
<feature type="domain" description="Formyl transferase C-terminal" evidence="10">
    <location>
        <begin position="206"/>
        <end position="299"/>
    </location>
</feature>
<evidence type="ECO:0000313" key="11">
    <source>
        <dbReference type="EMBL" id="HIR41771.1"/>
    </source>
</evidence>
<keyword evidence="5 8" id="KW-0808">Transferase</keyword>
<evidence type="ECO:0000256" key="2">
    <source>
        <dbReference type="ARBA" id="ARBA00010699"/>
    </source>
</evidence>
<dbReference type="Pfam" id="PF02911">
    <property type="entry name" value="Formyl_trans_C"/>
    <property type="match status" value="1"/>
</dbReference>
<dbReference type="InterPro" id="IPR002376">
    <property type="entry name" value="Formyl_transf_N"/>
</dbReference>
<reference evidence="11" key="1">
    <citation type="submission" date="2020-10" db="EMBL/GenBank/DDBJ databases">
        <authorList>
            <person name="Gilroy R."/>
        </authorList>
    </citation>
    <scope>NUCLEOTIDE SEQUENCE</scope>
    <source>
        <strain evidence="11">CHK184-25365</strain>
    </source>
</reference>
<evidence type="ECO:0000256" key="8">
    <source>
        <dbReference type="HAMAP-Rule" id="MF_00182"/>
    </source>
</evidence>
<sequence length="308" mass="33367">MKVVFMGTPEFAVPCLEALVEGGYDVTGVVTQPDKPQGRKMKLTPPPVKVRALEYSIPVFQPQKMKESGVLEQLSAWEPEVIIVVAYGKILPKEILELPQFGCINIHASLLPKYRGAGPIQWSVLNGEKETGVTSMYMEQGLDTGDMILKASTPIGENETASELQMRLSHLGAQVLLDTLKLVEQGNVPRQKQDDALSCYAPMLDKSLSPLDFTKPGKAIHHQICGLADWPCATAKLEGSTLKILRSEWVEQVPGQPGEITVQGKKLLVACGDGSGVHLSLVQPQGKKPMTDAAFLNGHPIAPGTKLE</sequence>
<dbReference type="AlphaFoldDB" id="A0A9D1AM81"/>
<dbReference type="InterPro" id="IPR005793">
    <property type="entry name" value="Formyl_trans_C"/>
</dbReference>
<dbReference type="SUPFAM" id="SSF53328">
    <property type="entry name" value="Formyltransferase"/>
    <property type="match status" value="1"/>
</dbReference>
<dbReference type="InterPro" id="IPR037022">
    <property type="entry name" value="Formyl_trans_C_sf"/>
</dbReference>
<dbReference type="Gene3D" id="3.40.50.170">
    <property type="entry name" value="Formyl transferase, N-terminal domain"/>
    <property type="match status" value="1"/>
</dbReference>
<evidence type="ECO:0000256" key="6">
    <source>
        <dbReference type="ARBA" id="ARBA00022917"/>
    </source>
</evidence>
<feature type="binding site" evidence="8">
    <location>
        <begin position="109"/>
        <end position="112"/>
    </location>
    <ligand>
        <name>(6S)-5,6,7,8-tetrahydrofolate</name>
        <dbReference type="ChEBI" id="CHEBI:57453"/>
    </ligand>
</feature>
<name>A0A9D1AM81_9FIRM</name>
<evidence type="ECO:0000256" key="7">
    <source>
        <dbReference type="ARBA" id="ARBA00048558"/>
    </source>
</evidence>
<dbReference type="EC" id="2.1.2.9" evidence="3 8"/>
<comment type="function">
    <text evidence="1 8">Attaches a formyl group to the free amino group of methionyl-tRNA(fMet). The formyl group appears to play a dual role in the initiator identity of N-formylmethionyl-tRNA by promoting its recognition by IF2 and preventing the misappropriation of this tRNA by the elongation apparatus.</text>
</comment>
<dbReference type="Gene3D" id="3.10.25.10">
    <property type="entry name" value="Formyl transferase, C-terminal domain"/>
    <property type="match status" value="1"/>
</dbReference>
<comment type="catalytic activity">
    <reaction evidence="7 8">
        <text>L-methionyl-tRNA(fMet) + (6R)-10-formyltetrahydrofolate = N-formyl-L-methionyl-tRNA(fMet) + (6S)-5,6,7,8-tetrahydrofolate + H(+)</text>
        <dbReference type="Rhea" id="RHEA:24380"/>
        <dbReference type="Rhea" id="RHEA-COMP:9952"/>
        <dbReference type="Rhea" id="RHEA-COMP:9953"/>
        <dbReference type="ChEBI" id="CHEBI:15378"/>
        <dbReference type="ChEBI" id="CHEBI:57453"/>
        <dbReference type="ChEBI" id="CHEBI:78530"/>
        <dbReference type="ChEBI" id="CHEBI:78844"/>
        <dbReference type="ChEBI" id="CHEBI:195366"/>
        <dbReference type="EC" id="2.1.2.9"/>
    </reaction>
</comment>
<dbReference type="PANTHER" id="PTHR11138:SF5">
    <property type="entry name" value="METHIONYL-TRNA FORMYLTRANSFERASE, MITOCHONDRIAL"/>
    <property type="match status" value="1"/>
</dbReference>
<reference evidence="11" key="2">
    <citation type="journal article" date="2021" name="PeerJ">
        <title>Extensive microbial diversity within the chicken gut microbiome revealed by metagenomics and culture.</title>
        <authorList>
            <person name="Gilroy R."/>
            <person name="Ravi A."/>
            <person name="Getino M."/>
            <person name="Pursley I."/>
            <person name="Horton D.L."/>
            <person name="Alikhan N.F."/>
            <person name="Baker D."/>
            <person name="Gharbi K."/>
            <person name="Hall N."/>
            <person name="Watson M."/>
            <person name="Adriaenssens E.M."/>
            <person name="Foster-Nyarko E."/>
            <person name="Jarju S."/>
            <person name="Secka A."/>
            <person name="Antonio M."/>
            <person name="Oren A."/>
            <person name="Chaudhuri R.R."/>
            <person name="La Ragione R."/>
            <person name="Hildebrand F."/>
            <person name="Pallen M.J."/>
        </authorList>
    </citation>
    <scope>NUCLEOTIDE SEQUENCE</scope>
    <source>
        <strain evidence="11">CHK184-25365</strain>
    </source>
</reference>
<dbReference type="NCBIfam" id="TIGR00460">
    <property type="entry name" value="fmt"/>
    <property type="match status" value="1"/>
</dbReference>
<dbReference type="Proteomes" id="UP000886749">
    <property type="component" value="Unassembled WGS sequence"/>
</dbReference>
<dbReference type="InterPro" id="IPR005794">
    <property type="entry name" value="Fmt"/>
</dbReference>
<evidence type="ECO:0000259" key="10">
    <source>
        <dbReference type="Pfam" id="PF02911"/>
    </source>
</evidence>
<dbReference type="Pfam" id="PF00551">
    <property type="entry name" value="Formyl_trans_N"/>
    <property type="match status" value="1"/>
</dbReference>
<dbReference type="HAMAP" id="MF_00182">
    <property type="entry name" value="Formyl_trans"/>
    <property type="match status" value="1"/>
</dbReference>
<dbReference type="CDD" id="cd08646">
    <property type="entry name" value="FMT_core_Met-tRNA-FMT_N"/>
    <property type="match status" value="1"/>
</dbReference>